<proteinExistence type="predicted"/>
<reference evidence="2 3" key="2">
    <citation type="submission" date="2020-03" db="EMBL/GenBank/DDBJ databases">
        <authorList>
            <person name="Ichikawa N."/>
            <person name="Kimura A."/>
            <person name="Kitahashi Y."/>
            <person name="Uohara A."/>
        </authorList>
    </citation>
    <scope>NUCLEOTIDE SEQUENCE [LARGE SCALE GENOMIC DNA]</scope>
    <source>
        <strain evidence="2 3">NBRC 108639</strain>
    </source>
</reference>
<evidence type="ECO:0000256" key="1">
    <source>
        <dbReference type="SAM" id="Phobius"/>
    </source>
</evidence>
<keyword evidence="3" id="KW-1185">Reference proteome</keyword>
<keyword evidence="1" id="KW-0812">Transmembrane</keyword>
<dbReference type="Proteomes" id="UP000482800">
    <property type="component" value="Unassembled WGS sequence"/>
</dbReference>
<keyword evidence="1" id="KW-0472">Membrane</keyword>
<name>A0A6V8KFE2_9ACTN</name>
<feature type="transmembrane region" description="Helical" evidence="1">
    <location>
        <begin position="35"/>
        <end position="54"/>
    </location>
</feature>
<comment type="caution">
    <text evidence="2">The sequence shown here is derived from an EMBL/GenBank/DDBJ whole genome shotgun (WGS) entry which is preliminary data.</text>
</comment>
<gene>
    <name evidence="2" type="ORF">Phou_067140</name>
</gene>
<evidence type="ECO:0000313" key="3">
    <source>
        <dbReference type="Proteomes" id="UP000482800"/>
    </source>
</evidence>
<feature type="transmembrane region" description="Helical" evidence="1">
    <location>
        <begin position="12"/>
        <end position="29"/>
    </location>
</feature>
<dbReference type="AlphaFoldDB" id="A0A6V8KFE2"/>
<keyword evidence="1" id="KW-1133">Transmembrane helix</keyword>
<evidence type="ECO:0000313" key="2">
    <source>
        <dbReference type="EMBL" id="GFJ82534.1"/>
    </source>
</evidence>
<organism evidence="2 3">
    <name type="scientific">Phytohabitans houttuyneae</name>
    <dbReference type="NCBI Taxonomy" id="1076126"/>
    <lineage>
        <taxon>Bacteria</taxon>
        <taxon>Bacillati</taxon>
        <taxon>Actinomycetota</taxon>
        <taxon>Actinomycetes</taxon>
        <taxon>Micromonosporales</taxon>
        <taxon>Micromonosporaceae</taxon>
    </lineage>
</organism>
<reference evidence="2 3" key="1">
    <citation type="submission" date="2020-03" db="EMBL/GenBank/DDBJ databases">
        <title>Whole genome shotgun sequence of Phytohabitans houttuyneae NBRC 108639.</title>
        <authorList>
            <person name="Komaki H."/>
            <person name="Tamura T."/>
        </authorList>
    </citation>
    <scope>NUCLEOTIDE SEQUENCE [LARGE SCALE GENOMIC DNA]</scope>
    <source>
        <strain evidence="2 3">NBRC 108639</strain>
    </source>
</reference>
<sequence>MAHRKQPRRNAARWAPVPFFALLSALLFASDEPSLGLFVLLAMLVPYLALFAPLRCRAVTQKGTRCRNIGIGLFVGCHLHRLDHLARILTRDRPVRPVRPVRPARPAAAPGARSGAIPPADPGVSVTRVAYDLAMLVIAAVSALAGVLAPRGR</sequence>
<accession>A0A6V8KFE2</accession>
<feature type="transmembrane region" description="Helical" evidence="1">
    <location>
        <begin position="129"/>
        <end position="149"/>
    </location>
</feature>
<protein>
    <submittedName>
        <fullName evidence="2">Uncharacterized protein</fullName>
    </submittedName>
</protein>
<dbReference type="RefSeq" id="WP_173063199.1">
    <property type="nucleotide sequence ID" value="NZ_BAABGO010000010.1"/>
</dbReference>
<dbReference type="EMBL" id="BLPF01000002">
    <property type="protein sequence ID" value="GFJ82534.1"/>
    <property type="molecule type" value="Genomic_DNA"/>
</dbReference>